<proteinExistence type="predicted"/>
<dbReference type="AlphaFoldDB" id="A0A3P8QIJ2"/>
<evidence type="ECO:0000259" key="1">
    <source>
        <dbReference type="Pfam" id="PF09588"/>
    </source>
</evidence>
<reference evidence="2" key="3">
    <citation type="submission" date="2025-09" db="UniProtKB">
        <authorList>
            <consortium name="Ensembl"/>
        </authorList>
    </citation>
    <scope>IDENTIFICATION</scope>
</reference>
<evidence type="ECO:0000313" key="2">
    <source>
        <dbReference type="Ensembl" id="ENSACLP00000028887.2"/>
    </source>
</evidence>
<dbReference type="CDD" id="cd22343">
    <property type="entry name" value="PDDEXK_lambda_exonuclease-like"/>
    <property type="match status" value="1"/>
</dbReference>
<organism evidence="2 3">
    <name type="scientific">Astatotilapia calliptera</name>
    <name type="common">Eastern happy</name>
    <name type="synonym">Chromis callipterus</name>
    <dbReference type="NCBI Taxonomy" id="8154"/>
    <lineage>
        <taxon>Eukaryota</taxon>
        <taxon>Metazoa</taxon>
        <taxon>Chordata</taxon>
        <taxon>Craniata</taxon>
        <taxon>Vertebrata</taxon>
        <taxon>Euteleostomi</taxon>
        <taxon>Actinopterygii</taxon>
        <taxon>Neopterygii</taxon>
        <taxon>Teleostei</taxon>
        <taxon>Neoteleostei</taxon>
        <taxon>Acanthomorphata</taxon>
        <taxon>Ovalentaria</taxon>
        <taxon>Cichlomorphae</taxon>
        <taxon>Cichliformes</taxon>
        <taxon>Cichlidae</taxon>
        <taxon>African cichlids</taxon>
        <taxon>Pseudocrenilabrinae</taxon>
        <taxon>Haplochromini</taxon>
        <taxon>Astatotilapia</taxon>
    </lineage>
</organism>
<evidence type="ECO:0000313" key="3">
    <source>
        <dbReference type="Proteomes" id="UP000265100"/>
    </source>
</evidence>
<dbReference type="PANTHER" id="PTHR47526">
    <property type="entry name" value="ATP-DEPENDENT DNA HELICASE"/>
    <property type="match status" value="1"/>
</dbReference>
<feature type="domain" description="YqaJ viral recombinase" evidence="1">
    <location>
        <begin position="150"/>
        <end position="308"/>
    </location>
</feature>
<dbReference type="PANTHER" id="PTHR47526:SF4">
    <property type="entry name" value="SWIM-TYPE DOMAIN-CONTAINING PROTEIN"/>
    <property type="match status" value="1"/>
</dbReference>
<dbReference type="SUPFAM" id="SSF52980">
    <property type="entry name" value="Restriction endonuclease-like"/>
    <property type="match status" value="1"/>
</dbReference>
<dbReference type="InterPro" id="IPR011604">
    <property type="entry name" value="PDDEXK-like_dom_sf"/>
</dbReference>
<gene>
    <name evidence="2" type="primary">ARIH1</name>
</gene>
<dbReference type="InterPro" id="IPR011335">
    <property type="entry name" value="Restrct_endonuc-II-like"/>
</dbReference>
<dbReference type="Pfam" id="PF09588">
    <property type="entry name" value="YqaJ"/>
    <property type="match status" value="1"/>
</dbReference>
<reference evidence="2" key="2">
    <citation type="submission" date="2025-08" db="UniProtKB">
        <authorList>
            <consortium name="Ensembl"/>
        </authorList>
    </citation>
    <scope>IDENTIFICATION</scope>
</reference>
<dbReference type="Gene3D" id="3.90.320.10">
    <property type="match status" value="1"/>
</dbReference>
<dbReference type="STRING" id="8154.ENSACLP00000028887"/>
<accession>A0A3P8QIJ2</accession>
<dbReference type="OMA" id="CCANITQ"/>
<dbReference type="Proteomes" id="UP000265100">
    <property type="component" value="Chromosome 7"/>
</dbReference>
<sequence>QTHCIGTATTTRNMLKSSSKENGWYRDRLRPEAKQRYLKKIECIANLDPYDIRQWSKDPDDLPPLSYPDIFTYLVCGVSAYTANQFRNYKSLESSTLPLSLACLHSTGAQSLGLTELQLHCVKYINTAKVTEEQAEAIEVGTRLQHKSPEWYAWRAGRITASMMHAVFATTVEKPAFTVINRVCYPVNSVCNVQTTWGLEHEQDARHAYTQTMSACHKNLQVRMCGFLVNMAFPEVGASPDGLTTCECCGKGCLEIKCPFKYRCDSIQQALNAHDKDFCLELTAKGLNLKKTHRFYSQVQTQVFVANAKHCDLVVWTQKDMAILRIFPDVHFWESHLKKAQEFFQKVCLPELNGWAW</sequence>
<protein>
    <recommendedName>
        <fullName evidence="1">YqaJ viral recombinase domain-containing protein</fullName>
    </recommendedName>
</protein>
<dbReference type="GO" id="GO:0006281">
    <property type="term" value="P:DNA repair"/>
    <property type="evidence" value="ECO:0007669"/>
    <property type="project" value="UniProtKB-ARBA"/>
</dbReference>
<dbReference type="InterPro" id="IPR019080">
    <property type="entry name" value="YqaJ_viral_recombinase"/>
</dbReference>
<reference evidence="2" key="1">
    <citation type="submission" date="2018-05" db="EMBL/GenBank/DDBJ databases">
        <authorList>
            <person name="Datahose"/>
        </authorList>
    </citation>
    <scope>NUCLEOTIDE SEQUENCE</scope>
</reference>
<keyword evidence="3" id="KW-1185">Reference proteome</keyword>
<name>A0A3P8QIJ2_ASTCA</name>
<dbReference type="Ensembl" id="ENSACLT00000029565.2">
    <property type="protein sequence ID" value="ENSACLP00000028887.2"/>
    <property type="gene ID" value="ENSACLG00000019596.2"/>
</dbReference>
<dbReference type="GeneTree" id="ENSGT01030000234869"/>